<reference evidence="3 4" key="1">
    <citation type="submission" date="2015-07" db="EMBL/GenBank/DDBJ databases">
        <title>The genome of Melipona quadrifasciata.</title>
        <authorList>
            <person name="Pan H."/>
            <person name="Kapheim K."/>
        </authorList>
    </citation>
    <scope>NUCLEOTIDE SEQUENCE [LARGE SCALE GENOMIC DNA]</scope>
    <source>
        <strain evidence="3">0111107301</strain>
        <tissue evidence="3">Whole body</tissue>
    </source>
</reference>
<keyword evidence="1" id="KW-0175">Coiled coil</keyword>
<dbReference type="EMBL" id="KQ435757">
    <property type="protein sequence ID" value="KOX75874.1"/>
    <property type="molecule type" value="Genomic_DNA"/>
</dbReference>
<organism evidence="3 4">
    <name type="scientific">Melipona quadrifasciata</name>
    <dbReference type="NCBI Taxonomy" id="166423"/>
    <lineage>
        <taxon>Eukaryota</taxon>
        <taxon>Metazoa</taxon>
        <taxon>Ecdysozoa</taxon>
        <taxon>Arthropoda</taxon>
        <taxon>Hexapoda</taxon>
        <taxon>Insecta</taxon>
        <taxon>Pterygota</taxon>
        <taxon>Neoptera</taxon>
        <taxon>Endopterygota</taxon>
        <taxon>Hymenoptera</taxon>
        <taxon>Apocrita</taxon>
        <taxon>Aculeata</taxon>
        <taxon>Apoidea</taxon>
        <taxon>Anthophila</taxon>
        <taxon>Apidae</taxon>
        <taxon>Melipona</taxon>
    </lineage>
</organism>
<dbReference type="PANTHER" id="PTHR37161:SF3">
    <property type="entry name" value="HDC10475"/>
    <property type="match status" value="1"/>
</dbReference>
<evidence type="ECO:0000313" key="4">
    <source>
        <dbReference type="Proteomes" id="UP000053105"/>
    </source>
</evidence>
<evidence type="ECO:0000256" key="2">
    <source>
        <dbReference type="SAM" id="MobiDB-lite"/>
    </source>
</evidence>
<accession>A0A0N0U5S9</accession>
<gene>
    <name evidence="3" type="ORF">WN51_13359</name>
</gene>
<dbReference type="Proteomes" id="UP000053105">
    <property type="component" value="Unassembled WGS sequence"/>
</dbReference>
<dbReference type="PANTHER" id="PTHR37161">
    <property type="entry name" value="HDC10475"/>
    <property type="match status" value="1"/>
</dbReference>
<keyword evidence="4" id="KW-1185">Reference proteome</keyword>
<sequence>MKTKHSFSNVLTNIKNIKNIHSENSKFRLKCERHKGLEWECPEKDTDIETTELKMKQLFLLLAYVCLTQCALAKKQTRDQQATGYEYEYVQEPVLSEPLLASVPLAYGREPSQPGFSVGGPLASIAKGAAAQAHTQLSNQESAAGQAAYVAKNTLAQAAAQSAATAAAALAGKQIVVQGLEQQLRDAHVTVDGEKLQLQQAERAANAARTTAKQAIHQLQVATAALNAAQATVDRAAQAAAEAAAELAAQTTMLGQAKAKAESVDEQLSAARLDYETTQTAAEKAATAAAAAQNNAAAAAAHVADTAVTSALLTHEPVSPSPLPKLPSQHSAPREPSVLEPAAYQEPSALLLSGALHQSAALRPSATLLRIPSRFHEAAALHEADDLRIPTAPQDAVALRVSGLLRETDPALQSPNGLHRSELLSLANALPSDNYDIKSYRY</sequence>
<evidence type="ECO:0000313" key="3">
    <source>
        <dbReference type="EMBL" id="KOX75874.1"/>
    </source>
</evidence>
<proteinExistence type="predicted"/>
<feature type="region of interest" description="Disordered" evidence="2">
    <location>
        <begin position="315"/>
        <end position="337"/>
    </location>
</feature>
<evidence type="ECO:0000256" key="1">
    <source>
        <dbReference type="SAM" id="Coils"/>
    </source>
</evidence>
<dbReference type="InterPro" id="IPR007999">
    <property type="entry name" value="DUF745"/>
</dbReference>
<dbReference type="AlphaFoldDB" id="A0A0N0U5S9"/>
<protein>
    <submittedName>
        <fullName evidence="3">Uncharacterized protein</fullName>
    </submittedName>
</protein>
<dbReference type="OrthoDB" id="8197027at2759"/>
<dbReference type="Pfam" id="PF05335">
    <property type="entry name" value="DUF745"/>
    <property type="match status" value="1"/>
</dbReference>
<dbReference type="STRING" id="166423.A0A0N0U5S9"/>
<name>A0A0N0U5S9_9HYME</name>
<feature type="coiled-coil region" evidence="1">
    <location>
        <begin position="191"/>
        <end position="246"/>
    </location>
</feature>